<organism evidence="2">
    <name type="scientific">Medioppia subpectinata</name>
    <dbReference type="NCBI Taxonomy" id="1979941"/>
    <lineage>
        <taxon>Eukaryota</taxon>
        <taxon>Metazoa</taxon>
        <taxon>Ecdysozoa</taxon>
        <taxon>Arthropoda</taxon>
        <taxon>Chelicerata</taxon>
        <taxon>Arachnida</taxon>
        <taxon>Acari</taxon>
        <taxon>Acariformes</taxon>
        <taxon>Sarcoptiformes</taxon>
        <taxon>Oribatida</taxon>
        <taxon>Brachypylina</taxon>
        <taxon>Oppioidea</taxon>
        <taxon>Oppiidae</taxon>
        <taxon>Medioppia</taxon>
    </lineage>
</organism>
<dbReference type="Proteomes" id="UP000759131">
    <property type="component" value="Unassembled WGS sequence"/>
</dbReference>
<dbReference type="EMBL" id="CAJPIZ010008456">
    <property type="protein sequence ID" value="CAG2111153.1"/>
    <property type="molecule type" value="Genomic_DNA"/>
</dbReference>
<accession>A0A7R9KWI2</accession>
<evidence type="ECO:0000313" key="2">
    <source>
        <dbReference type="EMBL" id="CAD7630723.1"/>
    </source>
</evidence>
<reference evidence="2" key="1">
    <citation type="submission" date="2020-11" db="EMBL/GenBank/DDBJ databases">
        <authorList>
            <person name="Tran Van P."/>
        </authorList>
    </citation>
    <scope>NUCLEOTIDE SEQUENCE</scope>
</reference>
<dbReference type="OrthoDB" id="6365676at2759"/>
<protein>
    <submittedName>
        <fullName evidence="2">Uncharacterized protein</fullName>
    </submittedName>
</protein>
<gene>
    <name evidence="2" type="ORF">OSB1V03_LOCUS11135</name>
</gene>
<name>A0A7R9KWI2_9ACAR</name>
<dbReference type="AlphaFoldDB" id="A0A7R9KWI2"/>
<keyword evidence="3" id="KW-1185">Reference proteome</keyword>
<feature type="compositionally biased region" description="Polar residues" evidence="1">
    <location>
        <begin position="63"/>
        <end position="85"/>
    </location>
</feature>
<feature type="region of interest" description="Disordered" evidence="1">
    <location>
        <begin position="58"/>
        <end position="85"/>
    </location>
</feature>
<proteinExistence type="predicted"/>
<feature type="region of interest" description="Disordered" evidence="1">
    <location>
        <begin position="269"/>
        <end position="331"/>
    </location>
</feature>
<sequence length="331" mass="34652">MLTVSSVSMSDRALNQVLHASDFAHLFPVHSGQTLGVLNPDGTVTQLNPQVVVSSAAAVGTQEPGTENQVNQTNQSNVPTSMSSNTSGQTVLANVQLPNGQIGQLISAPVWPSNSINLSSLGGLRSGQNQVIQVQGMGGLQTIQCLPSLELFCNVLVIGLRSGQNQVIQVQGMGGLQTIQLQGGGQQQVISASPAALQSLSITPSGNIVANVPTNAGQQVGPMSPVQAIQIANAGQFMTQTNAGTSRKRNYSSPTDVSVQNQIEEQFAATPTTDGMATPGSGRPKRRLKSEGINSETNKQHVYYELTSEESSSDATVSDPRDSDYSPTQDK</sequence>
<evidence type="ECO:0000256" key="1">
    <source>
        <dbReference type="SAM" id="MobiDB-lite"/>
    </source>
</evidence>
<dbReference type="EMBL" id="OC863031">
    <property type="protein sequence ID" value="CAD7630723.1"/>
    <property type="molecule type" value="Genomic_DNA"/>
</dbReference>
<feature type="compositionally biased region" description="Basic and acidic residues" evidence="1">
    <location>
        <begin position="319"/>
        <end position="331"/>
    </location>
</feature>
<evidence type="ECO:0000313" key="3">
    <source>
        <dbReference type="Proteomes" id="UP000759131"/>
    </source>
</evidence>